<accession>A0A9W7KX42</accession>
<organism evidence="1 2">
    <name type="scientific">Triparma laevis f. longispina</name>
    <dbReference type="NCBI Taxonomy" id="1714387"/>
    <lineage>
        <taxon>Eukaryota</taxon>
        <taxon>Sar</taxon>
        <taxon>Stramenopiles</taxon>
        <taxon>Ochrophyta</taxon>
        <taxon>Bolidophyceae</taxon>
        <taxon>Parmales</taxon>
        <taxon>Triparmaceae</taxon>
        <taxon>Triparma</taxon>
    </lineage>
</organism>
<sequence>MIERSRVLAEHYSFAPGIADQFNKSCDTFGSRYWIVDNSGSMATSDGHVLISGHAGVAGMVSCSRWEELGASICWHAEMSSRLHVPTEFRLLNPPGAGAAQIITVGEGKLSEEVAAIQKCMGSGPTGRTPLCSQINQVVQKIRAQAPQLRAEGKKALLVLASDGASTDGDVASALRPLHDLPCWVVIRLCTDDDSVVNYWNEIDEELELDMDVLDDLCGEAAEVTAVNPWLVYGVNLHKLREFGTTTKCFDLLDERPFKPNEIKDLLQVIFGSAGTIQHPDLGLEGFEKSIEEAQKNCPEIYDPLRNRKRGWVDVKKLRKSIGQEGGCVIM</sequence>
<evidence type="ECO:0000313" key="1">
    <source>
        <dbReference type="EMBL" id="GMI14689.1"/>
    </source>
</evidence>
<protein>
    <recommendedName>
        <fullName evidence="3">VWFA domain-containing protein</fullName>
    </recommendedName>
</protein>
<name>A0A9W7KX42_9STRA</name>
<dbReference type="OrthoDB" id="2142040at2759"/>
<gene>
    <name evidence="1" type="ORF">TrLO_g12509</name>
</gene>
<evidence type="ECO:0008006" key="3">
    <source>
        <dbReference type="Google" id="ProtNLM"/>
    </source>
</evidence>
<dbReference type="AlphaFoldDB" id="A0A9W7KX42"/>
<keyword evidence="2" id="KW-1185">Reference proteome</keyword>
<comment type="caution">
    <text evidence="1">The sequence shown here is derived from an EMBL/GenBank/DDBJ whole genome shotgun (WGS) entry which is preliminary data.</text>
</comment>
<reference evidence="2" key="1">
    <citation type="journal article" date="2023" name="Commun. Biol.">
        <title>Genome analysis of Parmales, the sister group of diatoms, reveals the evolutionary specialization of diatoms from phago-mixotrophs to photoautotrophs.</title>
        <authorList>
            <person name="Ban H."/>
            <person name="Sato S."/>
            <person name="Yoshikawa S."/>
            <person name="Yamada K."/>
            <person name="Nakamura Y."/>
            <person name="Ichinomiya M."/>
            <person name="Sato N."/>
            <person name="Blanc-Mathieu R."/>
            <person name="Endo H."/>
            <person name="Kuwata A."/>
            <person name="Ogata H."/>
        </authorList>
    </citation>
    <scope>NUCLEOTIDE SEQUENCE [LARGE SCALE GENOMIC DNA]</scope>
    <source>
        <strain evidence="2">NIES 3700</strain>
    </source>
</reference>
<evidence type="ECO:0000313" key="2">
    <source>
        <dbReference type="Proteomes" id="UP001165122"/>
    </source>
</evidence>
<proteinExistence type="predicted"/>
<dbReference type="Proteomes" id="UP001165122">
    <property type="component" value="Unassembled WGS sequence"/>
</dbReference>
<dbReference type="EMBL" id="BRXW01000217">
    <property type="protein sequence ID" value="GMI14689.1"/>
    <property type="molecule type" value="Genomic_DNA"/>
</dbReference>